<reference evidence="4 5" key="1">
    <citation type="submission" date="2020-08" db="EMBL/GenBank/DDBJ databases">
        <title>Streptomyces sp. PSKA01 genome sequencing and assembly.</title>
        <authorList>
            <person name="Mandal S."/>
            <person name="Maiti P.K."/>
            <person name="Das P."/>
        </authorList>
    </citation>
    <scope>NUCLEOTIDE SEQUENCE [LARGE SCALE GENOMIC DNA]</scope>
    <source>
        <strain evidence="4 5">PSKA01</strain>
    </source>
</reference>
<keyword evidence="2 4" id="KW-0378">Hydrolase</keyword>
<name>A0A7X1J3S5_9ACTN</name>
<dbReference type="InterPro" id="IPR017208">
    <property type="entry name" value="UCP037442_abhydr"/>
</dbReference>
<dbReference type="AlphaFoldDB" id="A0A7X1J3S5"/>
<dbReference type="RefSeq" id="WP_186283570.1">
    <property type="nucleotide sequence ID" value="NZ_JACMSF010000019.1"/>
</dbReference>
<keyword evidence="5" id="KW-1185">Reference proteome</keyword>
<sequence>MIGDLRPVGEAVAADGVRFPLRGRLQPVPTVPVVLVVPAMGTAARFYRSFARALYSTGLSVVLGDLRGQGERAPNGSRAPAFGYAELVADLAAASTAVRELAPQAPLVLLGHSLGGQLALLQAAHSATGHERPPDAVVLIAAGSVWYGSYGMLCGAGVLIGSQSAALLATALGHWPGDRLGFGGRQPARVMRDWARQARTGRYRLGRHPGTRTEELLRRLRLPVLAVGVEGDRLAPPAAVDHLCGKLPSARVDRWHYTSAEVDGSRLDHFRWARHGTDLARYVAAWTATETAGSGR</sequence>
<dbReference type="GO" id="GO:0016787">
    <property type="term" value="F:hydrolase activity"/>
    <property type="evidence" value="ECO:0007669"/>
    <property type="project" value="UniProtKB-KW"/>
</dbReference>
<dbReference type="Gene3D" id="3.40.50.1820">
    <property type="entry name" value="alpha/beta hydrolase"/>
    <property type="match status" value="1"/>
</dbReference>
<comment type="similarity">
    <text evidence="1">Belongs to the peptidase S33 family.</text>
</comment>
<organism evidence="4 5">
    <name type="scientific">Streptomyces cupreus</name>
    <dbReference type="NCBI Taxonomy" id="2759956"/>
    <lineage>
        <taxon>Bacteria</taxon>
        <taxon>Bacillati</taxon>
        <taxon>Actinomycetota</taxon>
        <taxon>Actinomycetes</taxon>
        <taxon>Kitasatosporales</taxon>
        <taxon>Streptomycetaceae</taxon>
        <taxon>Streptomyces</taxon>
    </lineage>
</organism>
<dbReference type="Proteomes" id="UP000584670">
    <property type="component" value="Unassembled WGS sequence"/>
</dbReference>
<proteinExistence type="inferred from homology"/>
<dbReference type="PANTHER" id="PTHR43248">
    <property type="entry name" value="2-SUCCINYL-6-HYDROXY-2,4-CYCLOHEXADIENE-1-CARBOXYLATE SYNTHASE"/>
    <property type="match status" value="1"/>
</dbReference>
<protein>
    <submittedName>
        <fullName evidence="4">Alpha/beta fold hydrolase</fullName>
    </submittedName>
</protein>
<evidence type="ECO:0000259" key="3">
    <source>
        <dbReference type="Pfam" id="PF12146"/>
    </source>
</evidence>
<gene>
    <name evidence="4" type="ORF">H4N64_19090</name>
</gene>
<evidence type="ECO:0000313" key="4">
    <source>
        <dbReference type="EMBL" id="MBC2903686.1"/>
    </source>
</evidence>
<dbReference type="InterPro" id="IPR051601">
    <property type="entry name" value="Serine_prot/Carboxylest_S33"/>
</dbReference>
<feature type="domain" description="Serine aminopeptidase S33" evidence="3">
    <location>
        <begin position="33"/>
        <end position="251"/>
    </location>
</feature>
<dbReference type="SUPFAM" id="SSF53474">
    <property type="entry name" value="alpha/beta-Hydrolases"/>
    <property type="match status" value="1"/>
</dbReference>
<evidence type="ECO:0000256" key="1">
    <source>
        <dbReference type="ARBA" id="ARBA00010088"/>
    </source>
</evidence>
<comment type="caution">
    <text evidence="4">The sequence shown here is derived from an EMBL/GenBank/DDBJ whole genome shotgun (WGS) entry which is preliminary data.</text>
</comment>
<accession>A0A7X1J3S5</accession>
<dbReference type="Pfam" id="PF12146">
    <property type="entry name" value="Hydrolase_4"/>
    <property type="match status" value="1"/>
</dbReference>
<dbReference type="InterPro" id="IPR022742">
    <property type="entry name" value="Hydrolase_4"/>
</dbReference>
<dbReference type="PANTHER" id="PTHR43248:SF2">
    <property type="entry name" value="PROLYL AMINOPEPTIDASE"/>
    <property type="match status" value="1"/>
</dbReference>
<evidence type="ECO:0000313" key="5">
    <source>
        <dbReference type="Proteomes" id="UP000584670"/>
    </source>
</evidence>
<dbReference type="InterPro" id="IPR029058">
    <property type="entry name" value="AB_hydrolase_fold"/>
</dbReference>
<evidence type="ECO:0000256" key="2">
    <source>
        <dbReference type="ARBA" id="ARBA00022801"/>
    </source>
</evidence>
<dbReference type="PIRSF" id="PIRSF037442">
    <property type="entry name" value="UCP037442_abhydr"/>
    <property type="match status" value="1"/>
</dbReference>
<dbReference type="EMBL" id="JACMSF010000019">
    <property type="protein sequence ID" value="MBC2903686.1"/>
    <property type="molecule type" value="Genomic_DNA"/>
</dbReference>